<name>A0AA36DHS2_9BILA</name>
<protein>
    <submittedName>
        <fullName evidence="2">Uncharacterized protein</fullName>
    </submittedName>
</protein>
<dbReference type="Proteomes" id="UP001177023">
    <property type="component" value="Unassembled WGS sequence"/>
</dbReference>
<feature type="region of interest" description="Disordered" evidence="1">
    <location>
        <begin position="438"/>
        <end position="479"/>
    </location>
</feature>
<gene>
    <name evidence="2" type="ORF">MSPICULIGERA_LOCUS24767</name>
</gene>
<dbReference type="AlphaFoldDB" id="A0AA36DHS2"/>
<feature type="region of interest" description="Disordered" evidence="1">
    <location>
        <begin position="518"/>
        <end position="547"/>
    </location>
</feature>
<evidence type="ECO:0000256" key="1">
    <source>
        <dbReference type="SAM" id="MobiDB-lite"/>
    </source>
</evidence>
<accession>A0AA36DHS2</accession>
<organism evidence="2 3">
    <name type="scientific">Mesorhabditis spiculigera</name>
    <dbReference type="NCBI Taxonomy" id="96644"/>
    <lineage>
        <taxon>Eukaryota</taxon>
        <taxon>Metazoa</taxon>
        <taxon>Ecdysozoa</taxon>
        <taxon>Nematoda</taxon>
        <taxon>Chromadorea</taxon>
        <taxon>Rhabditida</taxon>
        <taxon>Rhabditina</taxon>
        <taxon>Rhabditomorpha</taxon>
        <taxon>Rhabditoidea</taxon>
        <taxon>Rhabditidae</taxon>
        <taxon>Mesorhabditinae</taxon>
        <taxon>Mesorhabditis</taxon>
    </lineage>
</organism>
<proteinExistence type="predicted"/>
<sequence length="547" mass="61282">MLFCTLICLLFASVVASDQIRAKRQFETEVTVRTAKNEWRTSYQQPLDSLLESGVPNVLYQGLPGNAPPQSFVRYRAFAAPALLPAGAQRVVRQDPNGFLGPMSKQGTPQQTAFAPVFNYFYPDPLTGASARQERLGNAEDNKKLFDMLRFDAATNNGNAKARRTTAADTASPTVIRRYFFVIDGDPRRMLQKNVEGTRDLLRQVKNAVEIARKKNDDRKNELSAKQAAANELHAGIGLYRRREVELAKQMDSWIMLIAKQRAAFAKEDARFNRVSKESDRLCEDLEGNLALLRTKRMSVDNLVIMIAESKTIHMTTLAGLRGNLRKKKEELQIWDTNAVANKRSIARLYEDKMMTRAAIESRRTRLAELQNVCSTTASRISAIEETNRALQEPLAVTHEPHRAQIISLEPMMAAGKQPSLQQPPANRTIQKEYVKTFSVKPRSPSHHPRSPSQKAGKSPVRPASSNLTLALRPEEPARAKAPKIVEMELRSGFDEPQLQPAELTPSKADLYNRLGNVASSKKPLPPQPTQKQIERLAAKLMSKPTR</sequence>
<comment type="caution">
    <text evidence="2">The sequence shown here is derived from an EMBL/GenBank/DDBJ whole genome shotgun (WGS) entry which is preliminary data.</text>
</comment>
<feature type="non-terminal residue" evidence="2">
    <location>
        <position position="547"/>
    </location>
</feature>
<keyword evidence="3" id="KW-1185">Reference proteome</keyword>
<reference evidence="2" key="1">
    <citation type="submission" date="2023-06" db="EMBL/GenBank/DDBJ databases">
        <authorList>
            <person name="Delattre M."/>
        </authorList>
    </citation>
    <scope>NUCLEOTIDE SEQUENCE</scope>
    <source>
        <strain evidence="2">AF72</strain>
    </source>
</reference>
<evidence type="ECO:0000313" key="3">
    <source>
        <dbReference type="Proteomes" id="UP001177023"/>
    </source>
</evidence>
<evidence type="ECO:0000313" key="2">
    <source>
        <dbReference type="EMBL" id="CAJ0586781.1"/>
    </source>
</evidence>
<dbReference type="EMBL" id="CATQJA010002709">
    <property type="protein sequence ID" value="CAJ0586781.1"/>
    <property type="molecule type" value="Genomic_DNA"/>
</dbReference>